<proteinExistence type="predicted"/>
<evidence type="ECO:0000313" key="1">
    <source>
        <dbReference type="EMBL" id="BBM16398.1"/>
    </source>
</evidence>
<name>A0AAI8RCV9_ENTMU</name>
<dbReference type="Proteomes" id="UP000509460">
    <property type="component" value="Plasmid pEM15-1A-3"/>
</dbReference>
<evidence type="ECO:0000313" key="2">
    <source>
        <dbReference type="Proteomes" id="UP000509460"/>
    </source>
</evidence>
<dbReference type="EMBL" id="AP019813">
    <property type="protein sequence ID" value="BBM16398.1"/>
    <property type="molecule type" value="Genomic_DNA"/>
</dbReference>
<gene>
    <name evidence="1" type="ORF">EM151A_6054</name>
</gene>
<organism evidence="1 2">
    <name type="scientific">Enterococcus mundtii</name>
    <dbReference type="NCBI Taxonomy" id="53346"/>
    <lineage>
        <taxon>Bacteria</taxon>
        <taxon>Bacillati</taxon>
        <taxon>Bacillota</taxon>
        <taxon>Bacilli</taxon>
        <taxon>Lactobacillales</taxon>
        <taxon>Enterococcaceae</taxon>
        <taxon>Enterococcus</taxon>
    </lineage>
</organism>
<dbReference type="AlphaFoldDB" id="A0AAI8RCV9"/>
<sequence>MKYKDAYKKIDELLVQMPDYMKDFVQAREDQDQSPTLLWNI</sequence>
<reference evidence="1 2" key="1">
    <citation type="submission" date="2019-07" db="EMBL/GenBank/DDBJ databases">
        <title>antibiotic susceptibility of plant-derived lactic acid bacteria.</title>
        <authorList>
            <person name="Sugiyama M."/>
            <person name="Noda M."/>
        </authorList>
    </citation>
    <scope>NUCLEOTIDE SEQUENCE [LARGE SCALE GENOMIC DNA]</scope>
    <source>
        <strain evidence="1 2">15-1A</strain>
        <plasmid evidence="2">pem15-1a-3 dna</plasmid>
    </source>
</reference>
<geneLocation type="plasmid" evidence="2">
    <name>pem15-1a-3 dna</name>
</geneLocation>
<protein>
    <submittedName>
        <fullName evidence="1">Site-specific tyrosine recombinase XerS</fullName>
    </submittedName>
</protein>
<keyword evidence="1" id="KW-0614">Plasmid</keyword>
<accession>A0AAI8RCV9</accession>